<dbReference type="Pfam" id="PF12937">
    <property type="entry name" value="F-box-like"/>
    <property type="match status" value="1"/>
</dbReference>
<reference evidence="2 3" key="1">
    <citation type="journal article" date="2011" name="PLoS Pathog.">
        <title>Endophytic Life Strategies Decoded by Genome and Transcriptome Analyses of the Mutualistic Root Symbiont Piriformospora indica.</title>
        <authorList>
            <person name="Zuccaro A."/>
            <person name="Lahrmann U."/>
            <person name="Guldener U."/>
            <person name="Langen G."/>
            <person name="Pfiffi S."/>
            <person name="Biedenkopf D."/>
            <person name="Wong P."/>
            <person name="Samans B."/>
            <person name="Grimm C."/>
            <person name="Basiewicz M."/>
            <person name="Murat C."/>
            <person name="Martin F."/>
            <person name="Kogel K.H."/>
        </authorList>
    </citation>
    <scope>NUCLEOTIDE SEQUENCE [LARGE SCALE GENOMIC DNA]</scope>
    <source>
        <strain evidence="2 3">DSM 11827</strain>
    </source>
</reference>
<sequence>MDDERIQLLTELEQYLDSLLPSLISREKFAYSSTRQADLQPRIDDAILRVEGSLCRALAVIRRERNLMSPVSSLPPEVLANIFSYGTFADTLRASWVSRTWRLAAINAPSLWIQFEWYRYTNADFRALQLARCRALALELDLDWSQSEIFGVHSRNNEPLSNVLSRASSITHLTDLYSLKRANASRLQSLHVHLSPTYALDPLDVRLETPVLRHLSIEMLDWCLSNKMLLMDHLQTLHLQLDFRRTGSGPILGQIAELAQLQEFSVRFVPPGSNGDRVNMSNQVLSDQPALKRVYLYDTSFSFQQAFFCRFRLSQYTNVEISPFHLPSHWPSSQLRGEVTTDTLWIDQKSGVSLYDHGASVTKITKPIINGPLLGRHRYRAYPYKLSKLSTCTFPESLPLDKITSLIINNGPPPTSHDLRSLVQLKRLCFTFYQYPIHPVGEPKLAETLDEQLVKSCPHLSELIMVRDGSYCTDEDEAVQTVLSFLKAWHSEYQAVFGVLRVSNAISSQMWSAHRDILSSMTGLFELAEADFERRSPEFPEPRHFVAKSPSAYNAAAHVDSPPLFQVDSPFSTLDFDPTSLYLFPYSSYYPSTFDTW</sequence>
<dbReference type="Proteomes" id="UP000007148">
    <property type="component" value="Unassembled WGS sequence"/>
</dbReference>
<protein>
    <recommendedName>
        <fullName evidence="1">F-box domain-containing protein</fullName>
    </recommendedName>
</protein>
<dbReference type="OrthoDB" id="2884925at2759"/>
<organism evidence="2 3">
    <name type="scientific">Serendipita indica (strain DSM 11827)</name>
    <name type="common">Root endophyte fungus</name>
    <name type="synonym">Piriformospora indica</name>
    <dbReference type="NCBI Taxonomy" id="1109443"/>
    <lineage>
        <taxon>Eukaryota</taxon>
        <taxon>Fungi</taxon>
        <taxon>Dikarya</taxon>
        <taxon>Basidiomycota</taxon>
        <taxon>Agaricomycotina</taxon>
        <taxon>Agaricomycetes</taxon>
        <taxon>Sebacinales</taxon>
        <taxon>Serendipitaceae</taxon>
        <taxon>Serendipita</taxon>
    </lineage>
</organism>
<dbReference type="Gene3D" id="1.20.1280.50">
    <property type="match status" value="1"/>
</dbReference>
<comment type="caution">
    <text evidence="2">The sequence shown here is derived from an EMBL/GenBank/DDBJ whole genome shotgun (WGS) entry which is preliminary data.</text>
</comment>
<gene>
    <name evidence="2" type="ORF">PIIN_09293</name>
</gene>
<name>G4TVG5_SERID</name>
<dbReference type="InterPro" id="IPR001810">
    <property type="entry name" value="F-box_dom"/>
</dbReference>
<dbReference type="eggNOG" id="ENOG502R0RT">
    <property type="taxonomic scope" value="Eukaryota"/>
</dbReference>
<evidence type="ECO:0000313" key="3">
    <source>
        <dbReference type="Proteomes" id="UP000007148"/>
    </source>
</evidence>
<evidence type="ECO:0000313" key="2">
    <source>
        <dbReference type="EMBL" id="CCA75308.1"/>
    </source>
</evidence>
<evidence type="ECO:0000259" key="1">
    <source>
        <dbReference type="PROSITE" id="PS50181"/>
    </source>
</evidence>
<feature type="domain" description="F-box" evidence="1">
    <location>
        <begin position="68"/>
        <end position="115"/>
    </location>
</feature>
<keyword evidence="3" id="KW-1185">Reference proteome</keyword>
<accession>G4TVG5</accession>
<dbReference type="EMBL" id="CAFZ01000428">
    <property type="protein sequence ID" value="CCA75308.1"/>
    <property type="molecule type" value="Genomic_DNA"/>
</dbReference>
<dbReference type="HOGENOM" id="CLU_457169_0_0_1"/>
<dbReference type="PROSITE" id="PS50181">
    <property type="entry name" value="FBOX"/>
    <property type="match status" value="1"/>
</dbReference>
<proteinExistence type="predicted"/>
<dbReference type="AlphaFoldDB" id="G4TVG5"/>
<dbReference type="InParanoid" id="G4TVG5"/>
<dbReference type="SUPFAM" id="SSF81383">
    <property type="entry name" value="F-box domain"/>
    <property type="match status" value="1"/>
</dbReference>
<dbReference type="InterPro" id="IPR036047">
    <property type="entry name" value="F-box-like_dom_sf"/>
</dbReference>